<name>A0A225E1S3_9BACT</name>
<proteinExistence type="predicted"/>
<keyword evidence="3" id="KW-1185">Reference proteome</keyword>
<evidence type="ECO:0000256" key="1">
    <source>
        <dbReference type="SAM" id="MobiDB-lite"/>
    </source>
</evidence>
<accession>A0A225E1S3</accession>
<sequence length="38" mass="4135">MGETKPNDRPALERHDVTPGIVKAVDSTPDTDPSPRSF</sequence>
<dbReference type="AlphaFoldDB" id="A0A225E1S3"/>
<protein>
    <submittedName>
        <fullName evidence="2">Uncharacterized protein</fullName>
    </submittedName>
</protein>
<organism evidence="2 3">
    <name type="scientific">Fimbriiglobus ruber</name>
    <dbReference type="NCBI Taxonomy" id="1908690"/>
    <lineage>
        <taxon>Bacteria</taxon>
        <taxon>Pseudomonadati</taxon>
        <taxon>Planctomycetota</taxon>
        <taxon>Planctomycetia</taxon>
        <taxon>Gemmatales</taxon>
        <taxon>Gemmataceae</taxon>
        <taxon>Fimbriiglobus</taxon>
    </lineage>
</organism>
<evidence type="ECO:0000313" key="3">
    <source>
        <dbReference type="Proteomes" id="UP000214646"/>
    </source>
</evidence>
<comment type="caution">
    <text evidence="2">The sequence shown here is derived from an EMBL/GenBank/DDBJ whole genome shotgun (WGS) entry which is preliminary data.</text>
</comment>
<dbReference type="EMBL" id="NIDE01000001">
    <property type="protein sequence ID" value="OWK47173.1"/>
    <property type="molecule type" value="Genomic_DNA"/>
</dbReference>
<reference evidence="3" key="1">
    <citation type="submission" date="2017-06" db="EMBL/GenBank/DDBJ databases">
        <title>Genome analysis of Fimbriiglobus ruber SP5, the first member of the order Planctomycetales with confirmed chitinolytic capability.</title>
        <authorList>
            <person name="Ravin N.V."/>
            <person name="Rakitin A.L."/>
            <person name="Ivanova A.A."/>
            <person name="Beletsky A.V."/>
            <person name="Kulichevskaya I.S."/>
            <person name="Mardanov A.V."/>
            <person name="Dedysh S.N."/>
        </authorList>
    </citation>
    <scope>NUCLEOTIDE SEQUENCE [LARGE SCALE GENOMIC DNA]</scope>
    <source>
        <strain evidence="3">SP5</strain>
    </source>
</reference>
<feature type="region of interest" description="Disordered" evidence="1">
    <location>
        <begin position="1"/>
        <end position="38"/>
    </location>
</feature>
<dbReference type="Proteomes" id="UP000214646">
    <property type="component" value="Unassembled WGS sequence"/>
</dbReference>
<gene>
    <name evidence="2" type="ORF">FRUB_00872</name>
</gene>
<feature type="compositionally biased region" description="Basic and acidic residues" evidence="1">
    <location>
        <begin position="1"/>
        <end position="17"/>
    </location>
</feature>
<evidence type="ECO:0000313" key="2">
    <source>
        <dbReference type="EMBL" id="OWK47173.1"/>
    </source>
</evidence>
<feature type="compositionally biased region" description="Polar residues" evidence="1">
    <location>
        <begin position="28"/>
        <end position="38"/>
    </location>
</feature>